<dbReference type="InterPro" id="IPR040626">
    <property type="entry name" value="Pepdidase_M14_N"/>
</dbReference>
<evidence type="ECO:0000259" key="5">
    <source>
        <dbReference type="PROSITE" id="PS52035"/>
    </source>
</evidence>
<dbReference type="GO" id="GO:0006508">
    <property type="term" value="P:proteolysis"/>
    <property type="evidence" value="ECO:0007669"/>
    <property type="project" value="InterPro"/>
</dbReference>
<reference evidence="6" key="1">
    <citation type="submission" date="2020-05" db="EMBL/GenBank/DDBJ databases">
        <title>Phylogenomic resolution of chytrid fungi.</title>
        <authorList>
            <person name="Stajich J.E."/>
            <person name="Amses K."/>
            <person name="Simmons R."/>
            <person name="Seto K."/>
            <person name="Myers J."/>
            <person name="Bonds A."/>
            <person name="Quandt C.A."/>
            <person name="Barry K."/>
            <person name="Liu P."/>
            <person name="Grigoriev I."/>
            <person name="Longcore J.E."/>
            <person name="James T.Y."/>
        </authorList>
    </citation>
    <scope>NUCLEOTIDE SEQUENCE</scope>
    <source>
        <strain evidence="6">JEL0476</strain>
    </source>
</reference>
<dbReference type="PANTHER" id="PTHR12756:SF9">
    <property type="entry name" value="CYTOSOLIC CARBOXYPEPTIDASE 6"/>
    <property type="match status" value="1"/>
</dbReference>
<comment type="caution">
    <text evidence="6">The sequence shown here is derived from an EMBL/GenBank/DDBJ whole genome shotgun (WGS) entry which is preliminary data.</text>
</comment>
<accession>A0AAD5Y2V2</accession>
<dbReference type="GO" id="GO:0004181">
    <property type="term" value="F:metallocarboxypeptidase activity"/>
    <property type="evidence" value="ECO:0007669"/>
    <property type="project" value="InterPro"/>
</dbReference>
<keyword evidence="6" id="KW-0121">Carboxypeptidase</keyword>
<dbReference type="EMBL" id="JADGJW010000065">
    <property type="protein sequence ID" value="KAJ3225288.1"/>
    <property type="molecule type" value="Genomic_DNA"/>
</dbReference>
<dbReference type="Pfam" id="PF00246">
    <property type="entry name" value="Peptidase_M14"/>
    <property type="match status" value="1"/>
</dbReference>
<gene>
    <name evidence="6" type="primary">AGBL4</name>
    <name evidence="6" type="ORF">HK099_007023</name>
</gene>
<dbReference type="SMART" id="SM00631">
    <property type="entry name" value="Zn_pept"/>
    <property type="match status" value="1"/>
</dbReference>
<protein>
    <submittedName>
        <fullName evidence="6">Cytosolic carboxypeptidase 6</fullName>
    </submittedName>
</protein>
<organism evidence="6 7">
    <name type="scientific">Clydaea vesicula</name>
    <dbReference type="NCBI Taxonomy" id="447962"/>
    <lineage>
        <taxon>Eukaryota</taxon>
        <taxon>Fungi</taxon>
        <taxon>Fungi incertae sedis</taxon>
        <taxon>Chytridiomycota</taxon>
        <taxon>Chytridiomycota incertae sedis</taxon>
        <taxon>Chytridiomycetes</taxon>
        <taxon>Lobulomycetales</taxon>
        <taxon>Lobulomycetaceae</taxon>
        <taxon>Clydaea</taxon>
    </lineage>
</organism>
<dbReference type="SUPFAM" id="SSF53187">
    <property type="entry name" value="Zn-dependent exopeptidases"/>
    <property type="match status" value="1"/>
</dbReference>
<evidence type="ECO:0000256" key="1">
    <source>
        <dbReference type="ARBA" id="ARBA00001947"/>
    </source>
</evidence>
<keyword evidence="6" id="KW-0645">Protease</keyword>
<evidence type="ECO:0000256" key="3">
    <source>
        <dbReference type="PROSITE-ProRule" id="PRU01379"/>
    </source>
</evidence>
<keyword evidence="6" id="KW-0378">Hydrolase</keyword>
<proteinExistence type="inferred from homology"/>
<dbReference type="InterPro" id="IPR050821">
    <property type="entry name" value="Cytosolic_carboxypeptidase"/>
</dbReference>
<feature type="domain" description="Peptidase M14" evidence="5">
    <location>
        <begin position="129"/>
        <end position="399"/>
    </location>
</feature>
<comment type="cofactor">
    <cofactor evidence="1">
        <name>Zn(2+)</name>
        <dbReference type="ChEBI" id="CHEBI:29105"/>
    </cofactor>
</comment>
<sequence length="400" mass="45957">MLKNHTKKLTPITGPHNSNHSSISSGNTEGNYASNLKFDGSFECGNLGKVDIISEFEFDINIRPDTSNLRQRVWFYFSVSNTQPGQKVILNIVNFSKTKTLYREGASPVVRSKNKPECFDDEYFFAYSFPYTYTQLQDYLNEISLRNLPFFDRELLGYSVEGRRLDILSITSISSLTTEPKRTICITSRVHPGESPSSYVCQGIIDFLISSNPKAEELRSKLVFKIVPMLNPDGVFLGNYRSSSLGFDLNRNWQNPSKEFQPEILVTKNEFLKFKDDPNLNVEFFIDIHAHSTMMNGFMYGNTHEDEENREAQKVFPLLLDEKVFDFSFKNTNFNNDSVKAGTGRRALGDFLEESLCYTLEVSFFQHHEVKGEDAVKPYTIQKYQELGKNVILTLLDYFE</sequence>
<dbReference type="PROSITE" id="PS52035">
    <property type="entry name" value="PEPTIDASE_M14"/>
    <property type="match status" value="1"/>
</dbReference>
<dbReference type="Gene3D" id="2.60.40.3120">
    <property type="match status" value="1"/>
</dbReference>
<dbReference type="Gene3D" id="3.40.630.10">
    <property type="entry name" value="Zn peptidases"/>
    <property type="match status" value="1"/>
</dbReference>
<evidence type="ECO:0000256" key="4">
    <source>
        <dbReference type="SAM" id="MobiDB-lite"/>
    </source>
</evidence>
<dbReference type="PANTHER" id="PTHR12756">
    <property type="entry name" value="CYTOSOLIC CARBOXYPEPTIDASE"/>
    <property type="match status" value="1"/>
</dbReference>
<dbReference type="Pfam" id="PF18027">
    <property type="entry name" value="Pepdidase_M14_N"/>
    <property type="match status" value="1"/>
</dbReference>
<dbReference type="InterPro" id="IPR000834">
    <property type="entry name" value="Peptidase_M14"/>
</dbReference>
<dbReference type="Proteomes" id="UP001211065">
    <property type="component" value="Unassembled WGS sequence"/>
</dbReference>
<feature type="region of interest" description="Disordered" evidence="4">
    <location>
        <begin position="1"/>
        <end position="26"/>
    </location>
</feature>
<feature type="compositionally biased region" description="Low complexity" evidence="4">
    <location>
        <begin position="16"/>
        <end position="25"/>
    </location>
</feature>
<dbReference type="AlphaFoldDB" id="A0AAD5Y2V2"/>
<evidence type="ECO:0000256" key="2">
    <source>
        <dbReference type="ARBA" id="ARBA00005988"/>
    </source>
</evidence>
<dbReference type="GO" id="GO:0008270">
    <property type="term" value="F:zinc ion binding"/>
    <property type="evidence" value="ECO:0007669"/>
    <property type="project" value="InterPro"/>
</dbReference>
<feature type="active site" description="Proton donor/acceptor" evidence="3">
    <location>
        <position position="361"/>
    </location>
</feature>
<keyword evidence="7" id="KW-1185">Reference proteome</keyword>
<evidence type="ECO:0000313" key="7">
    <source>
        <dbReference type="Proteomes" id="UP001211065"/>
    </source>
</evidence>
<comment type="similarity">
    <text evidence="2 3">Belongs to the peptidase M14 family.</text>
</comment>
<name>A0AAD5Y2V2_9FUNG</name>
<evidence type="ECO:0000313" key="6">
    <source>
        <dbReference type="EMBL" id="KAJ3225288.1"/>
    </source>
</evidence>